<dbReference type="EMBL" id="HACG01019782">
    <property type="protein sequence ID" value="CEK66647.1"/>
    <property type="molecule type" value="Transcribed_RNA"/>
</dbReference>
<dbReference type="AlphaFoldDB" id="A0A0B6ZDY3"/>
<evidence type="ECO:0000313" key="3">
    <source>
        <dbReference type="EMBL" id="CEK66647.1"/>
    </source>
</evidence>
<sequence>MSRHREPLTRDSSIILKGISANELPKQSAEIKWRQMVPANGRNNQTETRNLLALQMYSNIKNQRQFEKEKVSKISRADRKRRKLKEKLDAASGAHSSRSEFSFGAHLSRNHVLYGKMVQQQNSTFVHNQVKKCSSDSALRHEMLHTDIINDSTNTLTNIDNTFFPHLKESQNNPQDVHNLQLVSNQHLNLNSAITLIPFPSSDLKLTKRHRSMDNIFHWTLPPVSILSVTTDLTARRQK</sequence>
<proteinExistence type="predicted"/>
<protein>
    <submittedName>
        <fullName evidence="3">Uncharacterized protein</fullName>
    </submittedName>
</protein>
<name>A0A0B6ZDY3_9EUPU</name>
<dbReference type="EMBL" id="HACG01019781">
    <property type="protein sequence ID" value="CEK66646.1"/>
    <property type="molecule type" value="Transcribed_RNA"/>
</dbReference>
<accession>A0A0B6ZDY3</accession>
<organism evidence="3">
    <name type="scientific">Arion vulgaris</name>
    <dbReference type="NCBI Taxonomy" id="1028688"/>
    <lineage>
        <taxon>Eukaryota</taxon>
        <taxon>Metazoa</taxon>
        <taxon>Spiralia</taxon>
        <taxon>Lophotrochozoa</taxon>
        <taxon>Mollusca</taxon>
        <taxon>Gastropoda</taxon>
        <taxon>Heterobranchia</taxon>
        <taxon>Euthyneura</taxon>
        <taxon>Panpulmonata</taxon>
        <taxon>Eupulmonata</taxon>
        <taxon>Stylommatophora</taxon>
        <taxon>Helicina</taxon>
        <taxon>Arionoidea</taxon>
        <taxon>Arionidae</taxon>
        <taxon>Arion</taxon>
    </lineage>
</organism>
<feature type="region of interest" description="Disordered" evidence="1">
    <location>
        <begin position="71"/>
        <end position="91"/>
    </location>
</feature>
<reference evidence="3" key="1">
    <citation type="submission" date="2014-12" db="EMBL/GenBank/DDBJ databases">
        <title>Insight into the proteome of Arion vulgaris.</title>
        <authorList>
            <person name="Aradska J."/>
            <person name="Bulat T."/>
            <person name="Smidak R."/>
            <person name="Sarate P."/>
            <person name="Gangsoo J."/>
            <person name="Sialana F."/>
            <person name="Bilban M."/>
            <person name="Lubec G."/>
        </authorList>
    </citation>
    <scope>NUCLEOTIDE SEQUENCE</scope>
    <source>
        <tissue evidence="3">Skin</tissue>
    </source>
</reference>
<gene>
    <name evidence="3" type="primary">ORF59636</name>
    <name evidence="2" type="synonym">ORF59634</name>
</gene>
<evidence type="ECO:0000256" key="1">
    <source>
        <dbReference type="SAM" id="MobiDB-lite"/>
    </source>
</evidence>
<evidence type="ECO:0000313" key="2">
    <source>
        <dbReference type="EMBL" id="CEK66646.1"/>
    </source>
</evidence>